<feature type="compositionally biased region" description="Gly residues" evidence="1">
    <location>
        <begin position="26"/>
        <end position="42"/>
    </location>
</feature>
<dbReference type="AlphaFoldDB" id="A0A0R3WY60"/>
<evidence type="ECO:0000313" key="2">
    <source>
        <dbReference type="EMBL" id="VDM27439.1"/>
    </source>
</evidence>
<name>A0A0R3WY60_HYDTA</name>
<evidence type="ECO:0000313" key="3">
    <source>
        <dbReference type="Proteomes" id="UP000274429"/>
    </source>
</evidence>
<keyword evidence="3" id="KW-1185">Reference proteome</keyword>
<dbReference type="EMBL" id="UYWX01008564">
    <property type="protein sequence ID" value="VDM27439.1"/>
    <property type="molecule type" value="Genomic_DNA"/>
</dbReference>
<reference evidence="2 3" key="2">
    <citation type="submission" date="2018-11" db="EMBL/GenBank/DDBJ databases">
        <authorList>
            <consortium name="Pathogen Informatics"/>
        </authorList>
    </citation>
    <scope>NUCLEOTIDE SEQUENCE [LARGE SCALE GENOMIC DNA]</scope>
</reference>
<reference evidence="4" key="1">
    <citation type="submission" date="2017-02" db="UniProtKB">
        <authorList>
            <consortium name="WormBaseParasite"/>
        </authorList>
    </citation>
    <scope>IDENTIFICATION</scope>
</reference>
<protein>
    <submittedName>
        <fullName evidence="2 4">Uncharacterized protein</fullName>
    </submittedName>
</protein>
<dbReference type="Proteomes" id="UP000274429">
    <property type="component" value="Unassembled WGS sequence"/>
</dbReference>
<proteinExistence type="predicted"/>
<gene>
    <name evidence="2" type="ORF">TTAC_LOCUS5685</name>
</gene>
<sequence length="59" mass="5815">MGREEDLNVEVQMPQHGIEVVMGWEDGSGGSGGGGGGGGGCNGRQAAAATATVAQLLTW</sequence>
<organism evidence="4">
    <name type="scientific">Hydatigena taeniaeformis</name>
    <name type="common">Feline tapeworm</name>
    <name type="synonym">Taenia taeniaeformis</name>
    <dbReference type="NCBI Taxonomy" id="6205"/>
    <lineage>
        <taxon>Eukaryota</taxon>
        <taxon>Metazoa</taxon>
        <taxon>Spiralia</taxon>
        <taxon>Lophotrochozoa</taxon>
        <taxon>Platyhelminthes</taxon>
        <taxon>Cestoda</taxon>
        <taxon>Eucestoda</taxon>
        <taxon>Cyclophyllidea</taxon>
        <taxon>Taeniidae</taxon>
        <taxon>Hydatigera</taxon>
    </lineage>
</organism>
<evidence type="ECO:0000256" key="1">
    <source>
        <dbReference type="SAM" id="MobiDB-lite"/>
    </source>
</evidence>
<dbReference type="WBParaSite" id="TTAC_0000570001-mRNA-1">
    <property type="protein sequence ID" value="TTAC_0000570001-mRNA-1"/>
    <property type="gene ID" value="TTAC_0000570001"/>
</dbReference>
<feature type="region of interest" description="Disordered" evidence="1">
    <location>
        <begin position="23"/>
        <end position="44"/>
    </location>
</feature>
<evidence type="ECO:0000313" key="4">
    <source>
        <dbReference type="WBParaSite" id="TTAC_0000570001-mRNA-1"/>
    </source>
</evidence>
<accession>A0A0R3WY60</accession>